<evidence type="ECO:0000256" key="5">
    <source>
        <dbReference type="PIRSR" id="PIRSR607702-1"/>
    </source>
</evidence>
<gene>
    <name evidence="8" type="ORF">KQX54_011871</name>
</gene>
<keyword evidence="4" id="KW-0726">Sexual differentiation</keyword>
<dbReference type="Pfam" id="PF05005">
    <property type="entry name" value="Ocnus"/>
    <property type="match status" value="1"/>
</dbReference>
<dbReference type="Gene3D" id="3.50.20.20">
    <property type="entry name" value="Janus/Ocnus"/>
    <property type="match status" value="1"/>
</dbReference>
<dbReference type="GO" id="GO:0030154">
    <property type="term" value="P:cell differentiation"/>
    <property type="evidence" value="ECO:0007669"/>
    <property type="project" value="UniProtKB-KW"/>
</dbReference>
<feature type="binding site" evidence="6">
    <location>
        <position position="57"/>
    </location>
    <ligand>
        <name>substrate</name>
    </ligand>
</feature>
<feature type="active site" description="Proton acceptor" evidence="5">
    <location>
        <position position="84"/>
    </location>
</feature>
<evidence type="ECO:0000256" key="4">
    <source>
        <dbReference type="ARBA" id="ARBA00022928"/>
    </source>
</evidence>
<evidence type="ECO:0000256" key="3">
    <source>
        <dbReference type="ARBA" id="ARBA00022782"/>
    </source>
</evidence>
<evidence type="ECO:0000313" key="9">
    <source>
        <dbReference type="Proteomes" id="UP000826195"/>
    </source>
</evidence>
<keyword evidence="7" id="KW-0732">Signal</keyword>
<dbReference type="Proteomes" id="UP000826195">
    <property type="component" value="Unassembled WGS sequence"/>
</dbReference>
<evidence type="ECO:0000256" key="2">
    <source>
        <dbReference type="ARBA" id="ARBA00010971"/>
    </source>
</evidence>
<comment type="function">
    <text evidence="1">JanA and janB regulate somatic sex differentiation.</text>
</comment>
<reference evidence="8 9" key="1">
    <citation type="journal article" date="2021" name="J. Hered.">
        <title>A chromosome-level genome assembly of the parasitoid wasp, Cotesia glomerata (Hymenoptera: Braconidae).</title>
        <authorList>
            <person name="Pinto B.J."/>
            <person name="Weis J.J."/>
            <person name="Gamble T."/>
            <person name="Ode P.J."/>
            <person name="Paul R."/>
            <person name="Zaspel J.M."/>
        </authorList>
    </citation>
    <scope>NUCLEOTIDE SEQUENCE [LARGE SCALE GENOMIC DNA]</scope>
    <source>
        <strain evidence="8">CgM1</strain>
    </source>
</reference>
<dbReference type="GO" id="GO:0005829">
    <property type="term" value="C:cytosol"/>
    <property type="evidence" value="ECO:0007669"/>
    <property type="project" value="TreeGrafter"/>
</dbReference>
<keyword evidence="3" id="KW-0221">Differentiation</keyword>
<dbReference type="PANTHER" id="PTHR12258:SF5">
    <property type="entry name" value="BCDNA.GH02250-RELATED"/>
    <property type="match status" value="1"/>
</dbReference>
<accession>A0AAV7J384</accession>
<sequence>MQKGYLFMAVSVILSTFTRGLQSGFKFNKAPIRSLSKMATALDAIPDVNIDPNGVFKYILVYVHDDNTKQSKPIVRGYKKCKFHGTKETA</sequence>
<dbReference type="SUPFAM" id="SSF143724">
    <property type="entry name" value="PHP14-like"/>
    <property type="match status" value="1"/>
</dbReference>
<evidence type="ECO:0000256" key="1">
    <source>
        <dbReference type="ARBA" id="ARBA00002508"/>
    </source>
</evidence>
<evidence type="ECO:0000256" key="6">
    <source>
        <dbReference type="PIRSR" id="PIRSR607702-2"/>
    </source>
</evidence>
<dbReference type="GO" id="GO:0101006">
    <property type="term" value="F:protein histidine phosphatase activity"/>
    <property type="evidence" value="ECO:0007669"/>
    <property type="project" value="TreeGrafter"/>
</dbReference>
<dbReference type="InterPro" id="IPR038596">
    <property type="entry name" value="Janus_sf"/>
</dbReference>
<dbReference type="EMBL" id="JAHXZJ010000002">
    <property type="protein sequence ID" value="KAH0564395.1"/>
    <property type="molecule type" value="Genomic_DNA"/>
</dbReference>
<protein>
    <submittedName>
        <fullName evidence="8">Uncharacterized protein</fullName>
    </submittedName>
</protein>
<feature type="signal peptide" evidence="7">
    <location>
        <begin position="1"/>
        <end position="20"/>
    </location>
</feature>
<keyword evidence="9" id="KW-1185">Reference proteome</keyword>
<evidence type="ECO:0000313" key="8">
    <source>
        <dbReference type="EMBL" id="KAH0564395.1"/>
    </source>
</evidence>
<feature type="chain" id="PRO_5043698018" evidence="7">
    <location>
        <begin position="21"/>
        <end position="90"/>
    </location>
</feature>
<dbReference type="PANTHER" id="PTHR12258">
    <property type="entry name" value="JANUS-A/JANUS-B"/>
    <property type="match status" value="1"/>
</dbReference>
<evidence type="ECO:0000256" key="7">
    <source>
        <dbReference type="SAM" id="SignalP"/>
    </source>
</evidence>
<comment type="caution">
    <text evidence="8">The sequence shown here is derived from an EMBL/GenBank/DDBJ whole genome shotgun (WGS) entry which is preliminary data.</text>
</comment>
<name>A0AAV7J384_COTGL</name>
<comment type="similarity">
    <text evidence="2">Belongs to the janus family.</text>
</comment>
<organism evidence="8 9">
    <name type="scientific">Cotesia glomerata</name>
    <name type="common">Lepidopteran parasitic wasp</name>
    <name type="synonym">Apanteles glomeratus</name>
    <dbReference type="NCBI Taxonomy" id="32391"/>
    <lineage>
        <taxon>Eukaryota</taxon>
        <taxon>Metazoa</taxon>
        <taxon>Ecdysozoa</taxon>
        <taxon>Arthropoda</taxon>
        <taxon>Hexapoda</taxon>
        <taxon>Insecta</taxon>
        <taxon>Pterygota</taxon>
        <taxon>Neoptera</taxon>
        <taxon>Endopterygota</taxon>
        <taxon>Hymenoptera</taxon>
        <taxon>Apocrita</taxon>
        <taxon>Ichneumonoidea</taxon>
        <taxon>Braconidae</taxon>
        <taxon>Microgastrinae</taxon>
        <taxon>Cotesia</taxon>
    </lineage>
</organism>
<dbReference type="GO" id="GO:0007548">
    <property type="term" value="P:sex differentiation"/>
    <property type="evidence" value="ECO:0007669"/>
    <property type="project" value="UniProtKB-KW"/>
</dbReference>
<dbReference type="AlphaFoldDB" id="A0AAV7J384"/>
<dbReference type="InterPro" id="IPR007702">
    <property type="entry name" value="Janus"/>
</dbReference>
<proteinExistence type="inferred from homology"/>